<sequence length="312" mass="35961">MKSSTQPQILISPIPKQQLTEEDDELPNPMLDSIISQKSQTSYPGLGRQIKLKLNSNSNRSGKRKDSFKQHYQVRNISQECKNGTIKNQYKQIDNLFPLLKLVQLNQRQNKTECFNGEEVTIDQKVYFIKTNEILNIFQKAAEGFTISYEEVEGCQGKSMKQSVSISEKMMKSMKAIKTFKKAKNKIKSFISVSEVSKYTEEEIKYKQQVDKINLFFNDNSIIQKSDHQLGEQIIKTKSQSPTKEQIGQSQFLYQEKVEHSNQQAPKRYSNIIQSSKTILKRTSYVVGVFLLIFIMAYIKTVNGEPNTIEDL</sequence>
<keyword evidence="2" id="KW-0472">Membrane</keyword>
<evidence type="ECO:0000313" key="4">
    <source>
        <dbReference type="Proteomes" id="UP000683925"/>
    </source>
</evidence>
<dbReference type="EMBL" id="CAJJDP010000007">
    <property type="protein sequence ID" value="CAD8137477.1"/>
    <property type="molecule type" value="Genomic_DNA"/>
</dbReference>
<evidence type="ECO:0008006" key="5">
    <source>
        <dbReference type="Google" id="ProtNLM"/>
    </source>
</evidence>
<dbReference type="OrthoDB" id="302672at2759"/>
<evidence type="ECO:0000313" key="3">
    <source>
        <dbReference type="EMBL" id="CAD8137477.1"/>
    </source>
</evidence>
<protein>
    <recommendedName>
        <fullName evidence="5">Transmembrane protein</fullName>
    </recommendedName>
</protein>
<comment type="caution">
    <text evidence="3">The sequence shown here is derived from an EMBL/GenBank/DDBJ whole genome shotgun (WGS) entry which is preliminary data.</text>
</comment>
<evidence type="ECO:0000256" key="2">
    <source>
        <dbReference type="SAM" id="Phobius"/>
    </source>
</evidence>
<name>A0A8S1SDH9_PAROT</name>
<gene>
    <name evidence="3" type="ORF">POCTA_138.1.T0080404</name>
</gene>
<feature type="transmembrane region" description="Helical" evidence="2">
    <location>
        <begin position="283"/>
        <end position="299"/>
    </location>
</feature>
<keyword evidence="2" id="KW-1133">Transmembrane helix</keyword>
<dbReference type="AlphaFoldDB" id="A0A8S1SDH9"/>
<keyword evidence="4" id="KW-1185">Reference proteome</keyword>
<keyword evidence="2" id="KW-0812">Transmembrane</keyword>
<evidence type="ECO:0000256" key="1">
    <source>
        <dbReference type="SAM" id="MobiDB-lite"/>
    </source>
</evidence>
<accession>A0A8S1SDH9</accession>
<reference evidence="3" key="1">
    <citation type="submission" date="2021-01" db="EMBL/GenBank/DDBJ databases">
        <authorList>
            <consortium name="Genoscope - CEA"/>
            <person name="William W."/>
        </authorList>
    </citation>
    <scope>NUCLEOTIDE SEQUENCE</scope>
</reference>
<proteinExistence type="predicted"/>
<dbReference type="Proteomes" id="UP000683925">
    <property type="component" value="Unassembled WGS sequence"/>
</dbReference>
<dbReference type="OMA" id="RNISQEC"/>
<feature type="region of interest" description="Disordered" evidence="1">
    <location>
        <begin position="1"/>
        <end position="40"/>
    </location>
</feature>
<organism evidence="3 4">
    <name type="scientific">Paramecium octaurelia</name>
    <dbReference type="NCBI Taxonomy" id="43137"/>
    <lineage>
        <taxon>Eukaryota</taxon>
        <taxon>Sar</taxon>
        <taxon>Alveolata</taxon>
        <taxon>Ciliophora</taxon>
        <taxon>Intramacronucleata</taxon>
        <taxon>Oligohymenophorea</taxon>
        <taxon>Peniculida</taxon>
        <taxon>Parameciidae</taxon>
        <taxon>Paramecium</taxon>
    </lineage>
</organism>